<reference evidence="1" key="1">
    <citation type="submission" date="2015-09" db="EMBL/GenBank/DDBJ databases">
        <title>De novo assembly of Pectinophora gossypiella (Pink Bollworm) gut transcriptome.</title>
        <authorList>
            <person name="Tassone E.E."/>
        </authorList>
    </citation>
    <scope>NUCLEOTIDE SEQUENCE</scope>
</reference>
<feature type="non-terminal residue" evidence="1">
    <location>
        <position position="1"/>
    </location>
</feature>
<sequence length="100" mass="11687">ATDMDALRTQALLVAERVLGPDHKDTVFRLMYRGASYADAFRYQRCIDLWIWALQIRIEKDTLLYTGLFAVRPRSQTSGYKIVMKTFFLILFNIWETSSS</sequence>
<organism evidence="1">
    <name type="scientific">Pectinophora gossypiella</name>
    <name type="common">Cotton pink bollworm</name>
    <name type="synonym">Depressaria gossypiella</name>
    <dbReference type="NCBI Taxonomy" id="13191"/>
    <lineage>
        <taxon>Eukaryota</taxon>
        <taxon>Metazoa</taxon>
        <taxon>Ecdysozoa</taxon>
        <taxon>Arthropoda</taxon>
        <taxon>Hexapoda</taxon>
        <taxon>Insecta</taxon>
        <taxon>Pterygota</taxon>
        <taxon>Neoptera</taxon>
        <taxon>Endopterygota</taxon>
        <taxon>Lepidoptera</taxon>
        <taxon>Glossata</taxon>
        <taxon>Ditrysia</taxon>
        <taxon>Gelechioidea</taxon>
        <taxon>Gelechiidae</taxon>
        <taxon>Apatetrinae</taxon>
        <taxon>Pectinophora</taxon>
    </lineage>
</organism>
<dbReference type="AlphaFoldDB" id="A0A1E1W3V4"/>
<name>A0A1E1W3V4_PECGO</name>
<gene>
    <name evidence="1" type="ORF">g.1210</name>
</gene>
<dbReference type="OrthoDB" id="3246549at2759"/>
<protein>
    <submittedName>
        <fullName evidence="1">Uncharacterized protein</fullName>
    </submittedName>
</protein>
<evidence type="ECO:0000313" key="1">
    <source>
        <dbReference type="EMBL" id="JAT81644.1"/>
    </source>
</evidence>
<accession>A0A1E1W3V4</accession>
<proteinExistence type="predicted"/>
<dbReference type="EMBL" id="GDQN01009410">
    <property type="protein sequence ID" value="JAT81644.1"/>
    <property type="molecule type" value="Transcribed_RNA"/>
</dbReference>